<dbReference type="Proteomes" id="UP000239494">
    <property type="component" value="Unassembled WGS sequence"/>
</dbReference>
<dbReference type="EMBL" id="PVTF01000021">
    <property type="protein sequence ID" value="PRY32408.1"/>
    <property type="molecule type" value="Genomic_DNA"/>
</dbReference>
<name>A0A2T0SG60_9PSEU</name>
<accession>A0A2T0SG60</accession>
<feature type="region of interest" description="Disordered" evidence="1">
    <location>
        <begin position="35"/>
        <end position="96"/>
    </location>
</feature>
<protein>
    <submittedName>
        <fullName evidence="3">Uncharacterized protein DUF4232</fullName>
    </submittedName>
</protein>
<organism evidence="3 4">
    <name type="scientific">Umezawaea tangerina</name>
    <dbReference type="NCBI Taxonomy" id="84725"/>
    <lineage>
        <taxon>Bacteria</taxon>
        <taxon>Bacillati</taxon>
        <taxon>Actinomycetota</taxon>
        <taxon>Actinomycetes</taxon>
        <taxon>Pseudonocardiales</taxon>
        <taxon>Pseudonocardiaceae</taxon>
        <taxon>Umezawaea</taxon>
    </lineage>
</organism>
<evidence type="ECO:0000313" key="4">
    <source>
        <dbReference type="Proteomes" id="UP000239494"/>
    </source>
</evidence>
<reference evidence="3 4" key="1">
    <citation type="submission" date="2018-03" db="EMBL/GenBank/DDBJ databases">
        <title>Genomic Encyclopedia of Archaeal and Bacterial Type Strains, Phase II (KMG-II): from individual species to whole genera.</title>
        <authorList>
            <person name="Goeker M."/>
        </authorList>
    </citation>
    <scope>NUCLEOTIDE SEQUENCE [LARGE SCALE GENOMIC DNA]</scope>
    <source>
        <strain evidence="3 4">DSM 44720</strain>
    </source>
</reference>
<dbReference type="AlphaFoldDB" id="A0A2T0SG60"/>
<dbReference type="InterPro" id="IPR025326">
    <property type="entry name" value="DUF4232"/>
</dbReference>
<dbReference type="Pfam" id="PF14016">
    <property type="entry name" value="DUF4232"/>
    <property type="match status" value="1"/>
</dbReference>
<evidence type="ECO:0000259" key="2">
    <source>
        <dbReference type="Pfam" id="PF14016"/>
    </source>
</evidence>
<evidence type="ECO:0000313" key="3">
    <source>
        <dbReference type="EMBL" id="PRY32408.1"/>
    </source>
</evidence>
<gene>
    <name evidence="3" type="ORF">CLV43_1212</name>
</gene>
<comment type="caution">
    <text evidence="3">The sequence shown here is derived from an EMBL/GenBank/DDBJ whole genome shotgun (WGS) entry which is preliminary data.</text>
</comment>
<feature type="domain" description="DUF4232" evidence="2">
    <location>
        <begin position="101"/>
        <end position="235"/>
    </location>
</feature>
<dbReference type="RefSeq" id="WP_170156276.1">
    <property type="nucleotide sequence ID" value="NZ_PVTF01000021.1"/>
</dbReference>
<keyword evidence="4" id="KW-1185">Reference proteome</keyword>
<sequence>MSGIPRRTALVLSGIVPVALLAVVAVVSAPAARTSTVLAGDPSPLPALTTSPVAVDSSSPVPSSTSSVPPTPSSPVGTVPDVPVPSVTSAAPPPTAVVQPCRAQGLSGRIDAPASRFDAAGHRGFLVVLTNAGGVPCSVLGFGTYSLLDAAGQSMRSVQHNTVWSAVDTIVLAPGGQAYARVSYTVVPTGDEPTQGPCQPPTGALRVVPPGDAGAVDLPLRVNVCDHGRLEVTEFAGSDVY</sequence>
<proteinExistence type="predicted"/>
<feature type="compositionally biased region" description="Low complexity" evidence="1">
    <location>
        <begin position="49"/>
        <end position="90"/>
    </location>
</feature>
<evidence type="ECO:0000256" key="1">
    <source>
        <dbReference type="SAM" id="MobiDB-lite"/>
    </source>
</evidence>